<dbReference type="EMBL" id="CP047650">
    <property type="protein sequence ID" value="QHI96840.1"/>
    <property type="molecule type" value="Genomic_DNA"/>
</dbReference>
<keyword evidence="5 6" id="KW-0472">Membrane</keyword>
<dbReference type="InterPro" id="IPR011701">
    <property type="entry name" value="MFS"/>
</dbReference>
<keyword evidence="4 6" id="KW-1133">Transmembrane helix</keyword>
<feature type="transmembrane region" description="Helical" evidence="6">
    <location>
        <begin position="387"/>
        <end position="406"/>
    </location>
</feature>
<feature type="transmembrane region" description="Helical" evidence="6">
    <location>
        <begin position="293"/>
        <end position="312"/>
    </location>
</feature>
<dbReference type="InterPro" id="IPR020846">
    <property type="entry name" value="MFS_dom"/>
</dbReference>
<dbReference type="PANTHER" id="PTHR23513:SF6">
    <property type="entry name" value="MAJOR FACILITATOR SUPERFAMILY ASSOCIATED DOMAIN-CONTAINING PROTEIN"/>
    <property type="match status" value="1"/>
</dbReference>
<feature type="transmembrane region" description="Helical" evidence="6">
    <location>
        <begin position="51"/>
        <end position="73"/>
    </location>
</feature>
<evidence type="ECO:0000256" key="4">
    <source>
        <dbReference type="ARBA" id="ARBA00022989"/>
    </source>
</evidence>
<feature type="transmembrane region" description="Helical" evidence="6">
    <location>
        <begin position="364"/>
        <end position="381"/>
    </location>
</feature>
<feature type="transmembrane region" description="Helical" evidence="6">
    <location>
        <begin position="261"/>
        <end position="281"/>
    </location>
</feature>
<keyword evidence="9" id="KW-1185">Reference proteome</keyword>
<dbReference type="SUPFAM" id="SSF103473">
    <property type="entry name" value="MFS general substrate transporter"/>
    <property type="match status" value="1"/>
</dbReference>
<name>A0A857IZ21_9BURK</name>
<evidence type="ECO:0000256" key="6">
    <source>
        <dbReference type="SAM" id="Phobius"/>
    </source>
</evidence>
<feature type="transmembrane region" description="Helical" evidence="6">
    <location>
        <begin position="18"/>
        <end position="39"/>
    </location>
</feature>
<gene>
    <name evidence="8" type="ORF">GT347_01835</name>
</gene>
<evidence type="ECO:0000313" key="8">
    <source>
        <dbReference type="EMBL" id="QHI96840.1"/>
    </source>
</evidence>
<keyword evidence="2" id="KW-1003">Cell membrane</keyword>
<dbReference type="AlphaFoldDB" id="A0A857IZ21"/>
<dbReference type="GO" id="GO:0005886">
    <property type="term" value="C:plasma membrane"/>
    <property type="evidence" value="ECO:0007669"/>
    <property type="project" value="UniProtKB-SubCell"/>
</dbReference>
<evidence type="ECO:0000256" key="5">
    <source>
        <dbReference type="ARBA" id="ARBA00023136"/>
    </source>
</evidence>
<feature type="transmembrane region" description="Helical" evidence="6">
    <location>
        <begin position="164"/>
        <end position="190"/>
    </location>
</feature>
<dbReference type="PANTHER" id="PTHR23513">
    <property type="entry name" value="INTEGRAL MEMBRANE EFFLUX PROTEIN-RELATED"/>
    <property type="match status" value="1"/>
</dbReference>
<reference evidence="8 9" key="1">
    <citation type="submission" date="2020-01" db="EMBL/GenBank/DDBJ databases">
        <title>Genome sequencing of strain KACC 21265.</title>
        <authorList>
            <person name="Heo J."/>
            <person name="Kim S.-J."/>
            <person name="Kim J.-S."/>
            <person name="Hong S.-B."/>
            <person name="Kwon S.-W."/>
        </authorList>
    </citation>
    <scope>NUCLEOTIDE SEQUENCE [LARGE SCALE GENOMIC DNA]</scope>
    <source>
        <strain evidence="8 9">KACC 21265</strain>
    </source>
</reference>
<dbReference type="GO" id="GO:0022857">
    <property type="term" value="F:transmembrane transporter activity"/>
    <property type="evidence" value="ECO:0007669"/>
    <property type="project" value="InterPro"/>
</dbReference>
<dbReference type="Proteomes" id="UP000464787">
    <property type="component" value="Chromosome"/>
</dbReference>
<feature type="transmembrane region" description="Helical" evidence="6">
    <location>
        <begin position="324"/>
        <end position="343"/>
    </location>
</feature>
<organism evidence="8 9">
    <name type="scientific">Xylophilus rhododendri</name>
    <dbReference type="NCBI Taxonomy" id="2697032"/>
    <lineage>
        <taxon>Bacteria</taxon>
        <taxon>Pseudomonadati</taxon>
        <taxon>Pseudomonadota</taxon>
        <taxon>Betaproteobacteria</taxon>
        <taxon>Burkholderiales</taxon>
        <taxon>Xylophilus</taxon>
    </lineage>
</organism>
<evidence type="ECO:0000256" key="2">
    <source>
        <dbReference type="ARBA" id="ARBA00022475"/>
    </source>
</evidence>
<evidence type="ECO:0000259" key="7">
    <source>
        <dbReference type="PROSITE" id="PS50850"/>
    </source>
</evidence>
<dbReference type="Gene3D" id="1.20.1250.20">
    <property type="entry name" value="MFS general substrate transporter like domains"/>
    <property type="match status" value="1"/>
</dbReference>
<accession>A0A857IZ21</accession>
<feature type="domain" description="Major facilitator superfamily (MFS) profile" evidence="7">
    <location>
        <begin position="1"/>
        <end position="411"/>
    </location>
</feature>
<evidence type="ECO:0000313" key="9">
    <source>
        <dbReference type="Proteomes" id="UP000464787"/>
    </source>
</evidence>
<feature type="transmembrane region" description="Helical" evidence="6">
    <location>
        <begin position="223"/>
        <end position="241"/>
    </location>
</feature>
<sequence>MNEMEDAGADQGICKKSWLVVQALSGASQWLDIFLIFSIPSFLWHAPPADIALVAAAFAIPSLVLGPFVGFLTDRGDSKIIMLYGATARTALTICIAFAPSLYPFLALVFAKGLANTFYWASSSVMTRRLVPAHARTRYYANLSALDQASKIAAPLFAGGLTQLLAMPMVFLFSGAIMAAATGLLPAVLLRDPETCKALEEAGSSEADRPTPAFGLMTRLPRGLLLGALASVAVSALLAVYDPHLAAYLSFLGFSGETYSWIMSSTALGAATAAILVRRVVIGRNSVANLMRGGLLVYSCVLVVTAFVVSYVPQKSIEPFLMALWFVNGFGYELFAIGAGVNLQNLCPRQLLGRVSTSIRSAQLAAVLSFPIFGAWLIAVYGRTAPFVFSAGAAVLLMLAGAALWLRPVSGKV</sequence>
<dbReference type="PROSITE" id="PS50850">
    <property type="entry name" value="MFS"/>
    <property type="match status" value="1"/>
</dbReference>
<proteinExistence type="predicted"/>
<protein>
    <submittedName>
        <fullName evidence="8">MFS transporter</fullName>
    </submittedName>
</protein>
<dbReference type="KEGG" id="xyk:GT347_01835"/>
<comment type="subcellular location">
    <subcellularLocation>
        <location evidence="1">Cell membrane</location>
        <topology evidence="1">Multi-pass membrane protein</topology>
    </subcellularLocation>
</comment>
<evidence type="ECO:0000256" key="3">
    <source>
        <dbReference type="ARBA" id="ARBA00022692"/>
    </source>
</evidence>
<evidence type="ECO:0000256" key="1">
    <source>
        <dbReference type="ARBA" id="ARBA00004651"/>
    </source>
</evidence>
<dbReference type="Pfam" id="PF07690">
    <property type="entry name" value="MFS_1"/>
    <property type="match status" value="1"/>
</dbReference>
<keyword evidence="3 6" id="KW-0812">Transmembrane</keyword>
<dbReference type="InterPro" id="IPR036259">
    <property type="entry name" value="MFS_trans_sf"/>
</dbReference>